<dbReference type="PANTHER" id="PTHR31859:SF1">
    <property type="entry name" value="TETRATRICOPEPTIDE REPEAT PROTEIN 39C"/>
    <property type="match status" value="1"/>
</dbReference>
<dbReference type="AlphaFoldDB" id="A0A0L0D8G5"/>
<name>A0A0L0D8G5_THETB</name>
<dbReference type="OMA" id="IATQEEW"/>
<dbReference type="PANTHER" id="PTHR31859">
    <property type="entry name" value="TETRATRICOPEPTIDE REPEAT PROTEIN 39 FAMILY MEMBER"/>
    <property type="match status" value="1"/>
</dbReference>
<evidence type="ECO:0000313" key="1">
    <source>
        <dbReference type="EMBL" id="KNC48535.1"/>
    </source>
</evidence>
<dbReference type="RefSeq" id="XP_013758642.1">
    <property type="nucleotide sequence ID" value="XM_013903188.1"/>
</dbReference>
<dbReference type="InterPro" id="IPR011990">
    <property type="entry name" value="TPR-like_helical_dom_sf"/>
</dbReference>
<dbReference type="EMBL" id="GL349451">
    <property type="protein sequence ID" value="KNC48535.1"/>
    <property type="molecule type" value="Genomic_DNA"/>
</dbReference>
<keyword evidence="2" id="KW-1185">Reference proteome</keyword>
<organism evidence="1 2">
    <name type="scientific">Thecamonas trahens ATCC 50062</name>
    <dbReference type="NCBI Taxonomy" id="461836"/>
    <lineage>
        <taxon>Eukaryota</taxon>
        <taxon>Apusozoa</taxon>
        <taxon>Apusomonadida</taxon>
        <taxon>Apusomonadidae</taxon>
        <taxon>Thecamonas</taxon>
    </lineage>
</organism>
<accession>A0A0L0D8G5</accession>
<dbReference type="OrthoDB" id="2154985at2759"/>
<dbReference type="eggNOG" id="KOG3783">
    <property type="taxonomic scope" value="Eukaryota"/>
</dbReference>
<gene>
    <name evidence="1" type="ORF">AMSG_04980</name>
</gene>
<sequence>MACGEEEMTDVCGTLHGFLSRHELLLGITAMWNGRMAEAETVFASAADTDPRAAYHWAECSALTAFLTEDPDDLAAAFARLDAAAATASATAAATSPPSKIKRMLGLGSSPPPPLQTSSAAAASPDQLAAAALVARVIYAEVGLIYGFLHLRAGSYVKGSYRLRKAWKAFSALVRELAPCAASLDPYITSSIALGSGMFLFFISLTPPKFLWLVSFVGFEADRERGLDSLRSAMLDPRGQRAPMALLFLIWVEMFFCERLDDAEALVTAALDVYPHGMLFAYLRGYMFRKRGALDAAAADFDAVIAASRRELPQLALAAMYERGSVLYMAERWADAAAVLSDFVDANRAPSFQAYATLELAYARHFAGESPHDIAPLLDDMPSRVRKHYTFDQFAARKAAEYAANNGISPTESCLIQAFNRNDASNPTGALELLATLASPDASTPVAAGLDEHALALLDLCDDDDVGGTVTTLPPNSPPPLCGMFHYAAGKAHAALGARRLALVHLLAVDALEHELGHEFFLLPHALTEVGDILMALNAVDDARRVLARAKSFSEYDFDKPLIRRITRMLDILSGTSTPSSRTPLPDTAAWTSYLDSLSAA</sequence>
<dbReference type="InterPro" id="IPR019412">
    <property type="entry name" value="IML2/TPR_39"/>
</dbReference>
<evidence type="ECO:0000313" key="2">
    <source>
        <dbReference type="Proteomes" id="UP000054408"/>
    </source>
</evidence>
<dbReference type="SUPFAM" id="SSF48452">
    <property type="entry name" value="TPR-like"/>
    <property type="match status" value="1"/>
</dbReference>
<dbReference type="Pfam" id="PF10300">
    <property type="entry name" value="Iml2-TPR_39"/>
    <property type="match status" value="1"/>
</dbReference>
<dbReference type="GeneID" id="25564490"/>
<dbReference type="Gene3D" id="1.25.40.10">
    <property type="entry name" value="Tetratricopeptide repeat domain"/>
    <property type="match status" value="1"/>
</dbReference>
<protein>
    <submittedName>
        <fullName evidence="1">Uncharacterized protein</fullName>
    </submittedName>
</protein>
<proteinExistence type="predicted"/>
<reference evidence="1 2" key="1">
    <citation type="submission" date="2010-05" db="EMBL/GenBank/DDBJ databases">
        <title>The Genome Sequence of Thecamonas trahens ATCC 50062.</title>
        <authorList>
            <consortium name="The Broad Institute Genome Sequencing Platform"/>
            <person name="Russ C."/>
            <person name="Cuomo C."/>
            <person name="Shea T."/>
            <person name="Young S.K."/>
            <person name="Zeng Q."/>
            <person name="Koehrsen M."/>
            <person name="Haas B."/>
            <person name="Borodovsky M."/>
            <person name="Guigo R."/>
            <person name="Alvarado L."/>
            <person name="Berlin A."/>
            <person name="Bochicchio J."/>
            <person name="Borenstein D."/>
            <person name="Chapman S."/>
            <person name="Chen Z."/>
            <person name="Freedman E."/>
            <person name="Gellesch M."/>
            <person name="Goldberg J."/>
            <person name="Griggs A."/>
            <person name="Gujja S."/>
            <person name="Heilman E."/>
            <person name="Heiman D."/>
            <person name="Hepburn T."/>
            <person name="Howarth C."/>
            <person name="Jen D."/>
            <person name="Larson L."/>
            <person name="Mehta T."/>
            <person name="Park D."/>
            <person name="Pearson M."/>
            <person name="Roberts A."/>
            <person name="Saif S."/>
            <person name="Shenoy N."/>
            <person name="Sisk P."/>
            <person name="Stolte C."/>
            <person name="Sykes S."/>
            <person name="Thomson T."/>
            <person name="Walk T."/>
            <person name="White J."/>
            <person name="Yandava C."/>
            <person name="Burger G."/>
            <person name="Gray M.W."/>
            <person name="Holland P.W.H."/>
            <person name="King N."/>
            <person name="Lang F.B.F."/>
            <person name="Roger A.J."/>
            <person name="Ruiz-Trillo I."/>
            <person name="Lander E."/>
            <person name="Nusbaum C."/>
        </authorList>
    </citation>
    <scope>NUCLEOTIDE SEQUENCE [LARGE SCALE GENOMIC DNA]</scope>
    <source>
        <strain evidence="1 2">ATCC 50062</strain>
    </source>
</reference>
<dbReference type="Proteomes" id="UP000054408">
    <property type="component" value="Unassembled WGS sequence"/>
</dbReference>